<dbReference type="PANTHER" id="PTHR31513">
    <property type="entry name" value="EPHRIN TYPE-B RECEPTOR"/>
    <property type="match status" value="1"/>
</dbReference>
<feature type="chain" id="PRO_5046423954" description="BIG2 domain-containing protein" evidence="3">
    <location>
        <begin position="25"/>
        <end position="2966"/>
    </location>
</feature>
<dbReference type="Gene3D" id="2.60.40.10">
    <property type="entry name" value="Immunoglobulins"/>
    <property type="match status" value="3"/>
</dbReference>
<dbReference type="EMBL" id="NRRV01000020">
    <property type="protein sequence ID" value="MBK1631036.1"/>
    <property type="molecule type" value="Genomic_DNA"/>
</dbReference>
<feature type="compositionally biased region" description="Gly residues" evidence="2">
    <location>
        <begin position="1835"/>
        <end position="1852"/>
    </location>
</feature>
<evidence type="ECO:0000256" key="1">
    <source>
        <dbReference type="ARBA" id="ARBA00022729"/>
    </source>
</evidence>
<name>A0ABS1CGJ8_9GAMM</name>
<feature type="domain" description="BIG2" evidence="4">
    <location>
        <begin position="959"/>
        <end position="1041"/>
    </location>
</feature>
<feature type="region of interest" description="Disordered" evidence="2">
    <location>
        <begin position="2484"/>
        <end position="2503"/>
    </location>
</feature>
<feature type="region of interest" description="Disordered" evidence="2">
    <location>
        <begin position="2207"/>
        <end position="2237"/>
    </location>
</feature>
<dbReference type="RefSeq" id="WP_200236590.1">
    <property type="nucleotide sequence ID" value="NZ_NRRV01000020.1"/>
</dbReference>
<dbReference type="SUPFAM" id="SSF49373">
    <property type="entry name" value="Invasin/intimin cell-adhesion fragments"/>
    <property type="match status" value="1"/>
</dbReference>
<evidence type="ECO:0000313" key="5">
    <source>
        <dbReference type="EMBL" id="MBK1631036.1"/>
    </source>
</evidence>
<organism evidence="5 6">
    <name type="scientific">Thiohalocapsa halophila</name>
    <dbReference type="NCBI Taxonomy" id="69359"/>
    <lineage>
        <taxon>Bacteria</taxon>
        <taxon>Pseudomonadati</taxon>
        <taxon>Pseudomonadota</taxon>
        <taxon>Gammaproteobacteria</taxon>
        <taxon>Chromatiales</taxon>
        <taxon>Chromatiaceae</taxon>
        <taxon>Thiohalocapsa</taxon>
    </lineage>
</organism>
<dbReference type="Gene3D" id="2.60.40.1080">
    <property type="match status" value="2"/>
</dbReference>
<feature type="domain" description="BIG2" evidence="4">
    <location>
        <begin position="1046"/>
        <end position="1128"/>
    </location>
</feature>
<feature type="compositionally biased region" description="Gly residues" evidence="2">
    <location>
        <begin position="2223"/>
        <end position="2237"/>
    </location>
</feature>
<evidence type="ECO:0000256" key="2">
    <source>
        <dbReference type="SAM" id="MobiDB-lite"/>
    </source>
</evidence>
<feature type="region of interest" description="Disordered" evidence="2">
    <location>
        <begin position="2454"/>
        <end position="2475"/>
    </location>
</feature>
<feature type="compositionally biased region" description="Gly residues" evidence="2">
    <location>
        <begin position="2454"/>
        <end position="2471"/>
    </location>
</feature>
<evidence type="ECO:0000259" key="4">
    <source>
        <dbReference type="SMART" id="SM00635"/>
    </source>
</evidence>
<feature type="compositionally biased region" description="Gly residues" evidence="2">
    <location>
        <begin position="2489"/>
        <end position="2503"/>
    </location>
</feature>
<protein>
    <recommendedName>
        <fullName evidence="4">BIG2 domain-containing protein</fullName>
    </recommendedName>
</protein>
<comment type="caution">
    <text evidence="5">The sequence shown here is derived from an EMBL/GenBank/DDBJ whole genome shotgun (WGS) entry which is preliminary data.</text>
</comment>
<dbReference type="InterPro" id="IPR008964">
    <property type="entry name" value="Invasin/intimin_cell_adhesion"/>
</dbReference>
<dbReference type="SMART" id="SM00635">
    <property type="entry name" value="BID_2"/>
    <property type="match status" value="2"/>
</dbReference>
<dbReference type="Proteomes" id="UP000748752">
    <property type="component" value="Unassembled WGS sequence"/>
</dbReference>
<gene>
    <name evidence="5" type="ORF">CKO31_09840</name>
</gene>
<evidence type="ECO:0000313" key="6">
    <source>
        <dbReference type="Proteomes" id="UP000748752"/>
    </source>
</evidence>
<dbReference type="InterPro" id="IPR003343">
    <property type="entry name" value="Big_2"/>
</dbReference>
<reference evidence="5 6" key="1">
    <citation type="journal article" date="2020" name="Microorganisms">
        <title>Osmotic Adaptation and Compatible Solute Biosynthesis of Phototrophic Bacteria as Revealed from Genome Analyses.</title>
        <authorList>
            <person name="Imhoff J.F."/>
            <person name="Rahn T."/>
            <person name="Kunzel S."/>
            <person name="Keller A."/>
            <person name="Neulinger S.C."/>
        </authorList>
    </citation>
    <scope>NUCLEOTIDE SEQUENCE [LARGE SCALE GENOMIC DNA]</scope>
    <source>
        <strain evidence="5 6">DSM 6210</strain>
    </source>
</reference>
<feature type="compositionally biased region" description="Gly residues" evidence="2">
    <location>
        <begin position="1870"/>
        <end position="1884"/>
    </location>
</feature>
<feature type="region of interest" description="Disordered" evidence="2">
    <location>
        <begin position="1865"/>
        <end position="1884"/>
    </location>
</feature>
<accession>A0ABS1CGJ8</accession>
<dbReference type="PANTHER" id="PTHR31513:SF2">
    <property type="entry name" value="MRAZ"/>
    <property type="match status" value="1"/>
</dbReference>
<keyword evidence="1 3" id="KW-0732">Signal</keyword>
<keyword evidence="6" id="KW-1185">Reference proteome</keyword>
<evidence type="ECO:0000256" key="3">
    <source>
        <dbReference type="SAM" id="SignalP"/>
    </source>
</evidence>
<dbReference type="Pfam" id="PF13205">
    <property type="entry name" value="Big_5"/>
    <property type="match status" value="1"/>
</dbReference>
<dbReference type="InterPro" id="IPR032812">
    <property type="entry name" value="SbsA_Ig"/>
</dbReference>
<sequence>MSRTLLRCWGLLALLLLGAAPGSADVLVEVTGPGGRASQSLPDAGGSFDLNLPLLRNSVNELTVTATDASGASAAQSIDITQVSLESVVVSRVVSERLSVEQVEELVARGDLDLDDPENYNVSVFSVVLTIAQESVPIQVPIVLPKTEPEIGFETLKIESGRGGSGGTPRIRDAEVLVFERPVEVPGQGVIRLPGVIVIDGRLKSLKELFSVRLLLMNTSGIFTLSDVTAEIQLPEGALTVMVPDGGLVAYGDIPPGDSESPGQEERELIVRGDAIGTHNVRVDFGGVLIGRGIPEDEPIPFNGSATTDLEVKGPPTLDVELRHPDEVVAGELYDLEVRVRNTDVIPALYASLQLDMGLDAELVSCSIPDGALEPVCETVVGPELRNLGHLLPGEALTEVFKVRPLKSGPINSCMGAADQNISLRVSVGTIGCLIGEFPPASADPNGVPAVSLLPTPNMTGVNTDSPVVAFFSKEMDLASIITGPGGSFNVYSDAQTPVPGTLRLDVLNDRTVAVWQTLGGLAPNASYTVVVTTDVTDLDGIPPETEWSSEFTTTGTGLDDFTAPELTLSVRPPVDPNRVLPGQLVRLEAYAADQGSGIARVEARLRDLGDPNGAQRLIDQRTPTAGDEPPFVFAIDSSALTPGHDYELRVTAIDGAGNGTEATLSLVIAASAAPPSLVLPDAPTDPVPAGTFLDLTPVSVSAGVRTLRFYLDGGVDPFKTVGLAPFTTSLATASLPQGPHQIRVEAEDGLGQIGEAFFDFTLDAGGIEPDVLFPGVPDGTRFVQGEPLQVVPQVSHATGIVSVVFWLDDPAAPQPWEQVGDSLVVDTAALAPGLHRLVVLATSNAGTETDPDSPSASLLFEVVAAAAGDPPPAPVLTAVEPPRDGRSRVTGTSVPDARIQIENLDTGLIITLTADAAGDFSGEIDTLPGERVAVRAFDLASSPDPGEAAEATIPLPVVVSAMSVTPTGFTLTTAGEYRDLAVTAEYADGSERDVTAQASWASTAPAVATVSDGGRVAAVASGSAEIVVGFDGIEQRVPVSVDIVTLETIAVAPGDLAFDFLGETRQLVVTGRFSDGSSSELTGTASFSSADGAVVTISAAGLTTARGNGSANLYVAVPDIAPVAVPVVVDSTADTAPTVSILAPAEGTGVERGDAISVTVRGQDAVGGVVSLALDVSGEIVDSQSEAIDPASADASRSFTLQVPETATIGAQIVLQATASDTAAQAAPPATVTLDVVDATAPAAVIAAPAAQTPYNFGDEIVIQVQAEDAVGVAAIRVETSGALSLSDRQEFAAAPTEASAEFQFTVPAGTPGQDLRLMAYASDASGNEGSAVPVDVILTGADITPPVTVATQASDPGAGAVTTVSYRIDDGLADLSHVELYFRRDGHGTFNRYTGPDGTDDGAFQPENGDQATIAFDATHMGGDGSYEFATVGVDLAGNRESLPTDGAGDFIGDAGADVSIATGAPVLIIDSDTELGAASFNGSSVRVDGATLTLVGAHDLANVELVNGAVLTHRDATDTEDAVGIELTAWTITVDASSSVDVVGRGYLGGRGFSEAGRTVGNQAGASAFAGGSYGGLGGRHSDSYTPNPVYGDLILPTDLGSGGGAAGNSDGGDGGGRMLISAINVVADGPLDASGGLGEPSASGEGSGGAINLATRTLSGSGAIRADGGSRDGTNNVGGGGGRVAIRYLDLSTFDLSTITAAGGDGFYGDDGADGTVFLQQEDEANGELVINGQGANSPFTDLMLPVGRTFDALILQNGARVIASGAIEVTDLLWLRDGAELTHPDQDTAGLRIDATRVIVEAGSAIDVTGRGYRGGEGFSEAGRTLGDIAGSGAGSGGSHGGLGASGGASAPGAVYGDPTWPARLGGGGGASGNSDGGAGGGRVHIVASDEVIIDGAVRADGGLGQASASGDGAGGSVLIETERLAGSGSISANGGGRDGADNAGGGGGRVALYADYIDADADFGDLLNVTAWRGRGFYDDPPGSAGTVYLHIGGISELIIDDNESGVTSPTGTPLPLIGPGITFAVSADTLTTDGAFPLLPEALVGLRLNPDATQDEAFTIIANGEDSVTVATPNANGVAFADLAAAGKTYVGVYRLDKLSVRRGGHLEVGDRLVVADTLAIAEHGLLTHPETTRSYEAVLELSVGTLTLDADSRIDVTARGYEGGRGFNEAGRTLGNQPGASANAGGSYGGLGGRFSASNTPNPVYGDSLDPLELGSGGGAAGNSDGGDGGGRVLIDAQHIIHDGAIRADGGLGAASRSGMGSGGAVNIRTGTLAGSGTIEADGGDRGGANNVGGGGGRIAIEYSTDMILPETNLQAIGGDGFYGDDGGHGTVIVKGPGQSVGDLIIDGYGRIQPSDSVEIPGNLRFENIILRNGARAVADGGIQVVDTLLLDANAVLTHGQGNTAGLRIDATRVIVEAGSAIDVTGRGYRGGEGFSEAGRTLGDIAGSGAGSGGSHGGLGASGGASAPGAVYGDPTWPARLGGGGGASGNSDGGAGGGRVHIVASDEVIIDGAVRADGGLGQASASGDGAGGSVLIETERLAGSGSISANGGGRDGADNAGGGGGRVALYADYIDADADFGDLLNVTAWRGRGFYDDPPGSAGTVYLHIGGISELIIDDNESGVTSPTGTPLPLIGPGITFAVSADTLTTDGAFPLLPEALVGLRLNPDATQDEAFTIIANGEDSVTVATPNANGVAFADLAAAGKTYVGVYRLDKLSVRRGGHLEVGDRLVVADTLAIAEHGLLTHPETTRSYEAVLELSVGTLTLDADSRIDVTARGYEGGRGFNEAGRTLGNQPGASANAGGSYGGLGGRFSASNTPNPVYGDSLDPLELGSGGGAAGNSDGGDGGGRVLIDAQHIIHDGAIRADGGLGAASRSGMGSGGAVNIRTGTLAGSGTIEADGGDRGGANNVGGGGGRIAIEYSTDMILPETNLQAIGGDGFYGDDGTDGSRCIKAVCD</sequence>
<feature type="signal peptide" evidence="3">
    <location>
        <begin position="1"/>
        <end position="24"/>
    </location>
</feature>
<dbReference type="InterPro" id="IPR013783">
    <property type="entry name" value="Ig-like_fold"/>
</dbReference>
<feature type="region of interest" description="Disordered" evidence="2">
    <location>
        <begin position="1835"/>
        <end position="1856"/>
    </location>
</feature>
<proteinExistence type="predicted"/>
<feature type="compositionally biased region" description="Gly residues" evidence="2">
    <location>
        <begin position="2842"/>
        <end position="2856"/>
    </location>
</feature>
<feature type="region of interest" description="Disordered" evidence="2">
    <location>
        <begin position="2826"/>
        <end position="2856"/>
    </location>
</feature>